<name>A0AAV7FGB7_ARIFI</name>
<accession>A0AAV7FGB7</accession>
<comment type="caution">
    <text evidence="1">The sequence shown here is derived from an EMBL/GenBank/DDBJ whole genome shotgun (WGS) entry which is preliminary data.</text>
</comment>
<dbReference type="EMBL" id="JAINDJ010000002">
    <property type="protein sequence ID" value="KAG9459634.1"/>
    <property type="molecule type" value="Genomic_DNA"/>
</dbReference>
<organism evidence="1 2">
    <name type="scientific">Aristolochia fimbriata</name>
    <name type="common">White veined hardy Dutchman's pipe vine</name>
    <dbReference type="NCBI Taxonomy" id="158543"/>
    <lineage>
        <taxon>Eukaryota</taxon>
        <taxon>Viridiplantae</taxon>
        <taxon>Streptophyta</taxon>
        <taxon>Embryophyta</taxon>
        <taxon>Tracheophyta</taxon>
        <taxon>Spermatophyta</taxon>
        <taxon>Magnoliopsida</taxon>
        <taxon>Magnoliidae</taxon>
        <taxon>Piperales</taxon>
        <taxon>Aristolochiaceae</taxon>
        <taxon>Aristolochia</taxon>
    </lineage>
</organism>
<proteinExistence type="predicted"/>
<dbReference type="AlphaFoldDB" id="A0AAV7FGB7"/>
<sequence>MDEGLVSERHLKDSVCPRKIDFARVVSITYTTAPGFEQIEAWVEGVNEKATKKKILARTRTRLGIGLLGNYVVEEGALTGTTQMGTPRKITCGREAELAERKDYCYKLWVEDELKLAASPDSRIVV</sequence>
<evidence type="ECO:0000313" key="1">
    <source>
        <dbReference type="EMBL" id="KAG9459634.1"/>
    </source>
</evidence>
<gene>
    <name evidence="1" type="ORF">H6P81_004142</name>
</gene>
<protein>
    <submittedName>
        <fullName evidence="1">Uncharacterized protein</fullName>
    </submittedName>
</protein>
<reference evidence="1 2" key="1">
    <citation type="submission" date="2021-07" db="EMBL/GenBank/DDBJ databases">
        <title>The Aristolochia fimbriata genome: insights into angiosperm evolution, floral development and chemical biosynthesis.</title>
        <authorList>
            <person name="Jiao Y."/>
        </authorList>
    </citation>
    <scope>NUCLEOTIDE SEQUENCE [LARGE SCALE GENOMIC DNA]</scope>
    <source>
        <strain evidence="1">IBCAS-2021</strain>
        <tissue evidence="1">Leaf</tissue>
    </source>
</reference>
<evidence type="ECO:0000313" key="2">
    <source>
        <dbReference type="Proteomes" id="UP000825729"/>
    </source>
</evidence>
<dbReference type="Proteomes" id="UP000825729">
    <property type="component" value="Unassembled WGS sequence"/>
</dbReference>
<keyword evidence="2" id="KW-1185">Reference proteome</keyword>